<evidence type="ECO:0000256" key="6">
    <source>
        <dbReference type="ARBA" id="ARBA00023141"/>
    </source>
</evidence>
<keyword evidence="6 8" id="KW-0057">Aromatic amino acid biosynthesis</keyword>
<reference evidence="10 11" key="1">
    <citation type="submission" date="2020-03" db="EMBL/GenBank/DDBJ databases">
        <authorList>
            <person name="Picone N."/>
        </authorList>
    </citation>
    <scope>NUCLEOTIDE SEQUENCE [LARGE SCALE GENOMIC DNA]</scope>
    <source>
        <strain evidence="10">NSCAC1</strain>
    </source>
</reference>
<proteinExistence type="inferred from homology"/>
<dbReference type="PANTHER" id="PTHR21225:SF12">
    <property type="entry name" value="PHOSPHO-2-DEHYDRO-3-DEOXYHEPTONATE ALDOLASE, TYROSINE-INHIBITED"/>
    <property type="match status" value="1"/>
</dbReference>
<evidence type="ECO:0000313" key="11">
    <source>
        <dbReference type="Proteomes" id="UP000516072"/>
    </source>
</evidence>
<evidence type="ECO:0000256" key="5">
    <source>
        <dbReference type="ARBA" id="ARBA00022679"/>
    </source>
</evidence>
<dbReference type="FunFam" id="3.20.20.70:FF:000005">
    <property type="entry name" value="Phospho-2-dehydro-3-deoxyheptonate aldolase"/>
    <property type="match status" value="1"/>
</dbReference>
<dbReference type="GO" id="GO:0003849">
    <property type="term" value="F:3-deoxy-7-phosphoheptulonate synthase activity"/>
    <property type="evidence" value="ECO:0007669"/>
    <property type="project" value="UniProtKB-EC"/>
</dbReference>
<dbReference type="GO" id="GO:0005737">
    <property type="term" value="C:cytoplasm"/>
    <property type="evidence" value="ECO:0007669"/>
    <property type="project" value="TreeGrafter"/>
</dbReference>
<keyword evidence="5 8" id="KW-0808">Transferase</keyword>
<evidence type="ECO:0000256" key="3">
    <source>
        <dbReference type="ARBA" id="ARBA00007985"/>
    </source>
</evidence>
<dbReference type="AlphaFoldDB" id="A0A7G1Q9C8"/>
<dbReference type="SUPFAM" id="SSF51569">
    <property type="entry name" value="Aldolase"/>
    <property type="match status" value="1"/>
</dbReference>
<dbReference type="PIRSF" id="PIRSF001361">
    <property type="entry name" value="DAHP_synthase"/>
    <property type="match status" value="1"/>
</dbReference>
<dbReference type="PANTHER" id="PTHR21225">
    <property type="entry name" value="PHOSPHO-2-DEHYDRO-3-DEOXYHEPTONATE ALDOLASE DAHP SYNTHETASE"/>
    <property type="match status" value="1"/>
</dbReference>
<feature type="domain" description="DAHP synthetase I/KDSA" evidence="9">
    <location>
        <begin position="42"/>
        <end position="337"/>
    </location>
</feature>
<dbReference type="UniPathway" id="UPA00053">
    <property type="reaction ID" value="UER00084"/>
</dbReference>
<gene>
    <name evidence="10" type="primary">aroG</name>
    <name evidence="10" type="ORF">NSCAC_0871</name>
</gene>
<name>A0A7G1Q9C8_9GAMM</name>
<sequence>MNFPTENLRIKEIKELIPPSQLQAELPITYEAATTVHQTRQEIQQILKGEDDRVIVIVGPCSIHDAKSAWEYAERLKQLKTKLKDNLLVIMRVYFEKPRSTVGWKGFINDPHLNDSFQINEGLHLARKLLLDLASAGIPAATEFLDLISPQYVADLISWGAIGARTIESQVHRELASGLSCPVGFKNATNGSPDPAIAAILSASKPHHFLSVTREGHSAIVSTTGNSDCHLILRGGKAPNYDRESIDSTAKKLAKAGLVPQVMIDCSHGNSGKDPQQQIQVAKNVAAQISAGDRRITGAMLESHLIPGRQDIVLGQPLTYGQSITDACMGWEESADILHEFAHSVAKRR</sequence>
<dbReference type="Pfam" id="PF00793">
    <property type="entry name" value="DAHP_synth_1"/>
    <property type="match status" value="1"/>
</dbReference>
<comment type="pathway">
    <text evidence="2 8">Metabolic intermediate biosynthesis; chorismate biosynthesis; chorismate from D-erythrose 4-phosphate and phosphoenolpyruvate: step 1/7.</text>
</comment>
<keyword evidence="11" id="KW-1185">Reference proteome</keyword>
<dbReference type="Gene3D" id="3.20.20.70">
    <property type="entry name" value="Aldolase class I"/>
    <property type="match status" value="1"/>
</dbReference>
<dbReference type="GO" id="GO:0009073">
    <property type="term" value="P:aromatic amino acid family biosynthetic process"/>
    <property type="evidence" value="ECO:0007669"/>
    <property type="project" value="UniProtKB-KW"/>
</dbReference>
<dbReference type="KEGG" id="ntg:NSCAC_0871"/>
<dbReference type="NCBIfam" id="NF009396">
    <property type="entry name" value="PRK12756.1"/>
    <property type="match status" value="1"/>
</dbReference>
<evidence type="ECO:0000313" key="10">
    <source>
        <dbReference type="EMBL" id="CAB1275844.1"/>
    </source>
</evidence>
<comment type="catalytic activity">
    <reaction evidence="7 8">
        <text>D-erythrose 4-phosphate + phosphoenolpyruvate + H2O = 7-phospho-2-dehydro-3-deoxy-D-arabino-heptonate + phosphate</text>
        <dbReference type="Rhea" id="RHEA:14717"/>
        <dbReference type="ChEBI" id="CHEBI:15377"/>
        <dbReference type="ChEBI" id="CHEBI:16897"/>
        <dbReference type="ChEBI" id="CHEBI:43474"/>
        <dbReference type="ChEBI" id="CHEBI:58394"/>
        <dbReference type="ChEBI" id="CHEBI:58702"/>
        <dbReference type="EC" id="2.5.1.54"/>
    </reaction>
</comment>
<evidence type="ECO:0000259" key="9">
    <source>
        <dbReference type="Pfam" id="PF00793"/>
    </source>
</evidence>
<protein>
    <recommendedName>
        <fullName evidence="8">Phospho-2-dehydro-3-deoxyheptonate aldolase</fullName>
        <ecNumber evidence="8">2.5.1.54</ecNumber>
    </recommendedName>
</protein>
<accession>A0A7G1Q9C8</accession>
<dbReference type="InterPro" id="IPR006219">
    <property type="entry name" value="DAHP_synth_1"/>
</dbReference>
<dbReference type="NCBIfam" id="NF009395">
    <property type="entry name" value="PRK12755.1"/>
    <property type="match status" value="1"/>
</dbReference>
<comment type="similarity">
    <text evidence="3 8">Belongs to the class-I DAHP synthase family.</text>
</comment>
<evidence type="ECO:0000256" key="1">
    <source>
        <dbReference type="ARBA" id="ARBA00003726"/>
    </source>
</evidence>
<evidence type="ECO:0000256" key="7">
    <source>
        <dbReference type="ARBA" id="ARBA00047508"/>
    </source>
</evidence>
<evidence type="ECO:0000256" key="8">
    <source>
        <dbReference type="PIRNR" id="PIRNR001361"/>
    </source>
</evidence>
<keyword evidence="4 8" id="KW-0028">Amino-acid biosynthesis</keyword>
<dbReference type="GO" id="GO:0009423">
    <property type="term" value="P:chorismate biosynthetic process"/>
    <property type="evidence" value="ECO:0007669"/>
    <property type="project" value="UniProtKB-UniPathway"/>
</dbReference>
<comment type="function">
    <text evidence="1 8">Stereospecific condensation of phosphoenolpyruvate (PEP) and D-erythrose-4-phosphate (E4P) giving rise to 3-deoxy-D-arabino-heptulosonate-7-phosphate (DAHP).</text>
</comment>
<evidence type="ECO:0000256" key="2">
    <source>
        <dbReference type="ARBA" id="ARBA00004688"/>
    </source>
</evidence>
<dbReference type="GO" id="GO:0042802">
    <property type="term" value="F:identical protein binding"/>
    <property type="evidence" value="ECO:0007669"/>
    <property type="project" value="UniProtKB-ARBA"/>
</dbReference>
<dbReference type="EC" id="2.5.1.54" evidence="8"/>
<dbReference type="InterPro" id="IPR006218">
    <property type="entry name" value="DAHP1/KDSA"/>
</dbReference>
<dbReference type="EMBL" id="LR778175">
    <property type="protein sequence ID" value="CAB1275844.1"/>
    <property type="molecule type" value="Genomic_DNA"/>
</dbReference>
<evidence type="ECO:0000256" key="4">
    <source>
        <dbReference type="ARBA" id="ARBA00022605"/>
    </source>
</evidence>
<dbReference type="GO" id="GO:0008652">
    <property type="term" value="P:amino acid biosynthetic process"/>
    <property type="evidence" value="ECO:0007669"/>
    <property type="project" value="UniProtKB-KW"/>
</dbReference>
<dbReference type="InterPro" id="IPR013785">
    <property type="entry name" value="Aldolase_TIM"/>
</dbReference>
<organism evidence="10 11">
    <name type="scientific">Candidatus Nitrosacidococcus tergens</name>
    <dbReference type="NCBI Taxonomy" id="553981"/>
    <lineage>
        <taxon>Bacteria</taxon>
        <taxon>Pseudomonadati</taxon>
        <taxon>Pseudomonadota</taxon>
        <taxon>Gammaproteobacteria</taxon>
        <taxon>Chromatiales</taxon>
        <taxon>Chromatiaceae</taxon>
        <taxon>Candidatus Nitrosacidococcus</taxon>
    </lineage>
</organism>
<dbReference type="Proteomes" id="UP000516072">
    <property type="component" value="Chromosome"/>
</dbReference>
<dbReference type="RefSeq" id="WP_197745167.1">
    <property type="nucleotide sequence ID" value="NZ_LR778175.1"/>
</dbReference>
<dbReference type="NCBIfam" id="TIGR00034">
    <property type="entry name" value="aroFGH"/>
    <property type="match status" value="1"/>
</dbReference>